<dbReference type="GO" id="GO:0003729">
    <property type="term" value="F:mRNA binding"/>
    <property type="evidence" value="ECO:0007669"/>
    <property type="project" value="InterPro"/>
</dbReference>
<dbReference type="Proteomes" id="UP000268014">
    <property type="component" value="Unassembled WGS sequence"/>
</dbReference>
<feature type="compositionally biased region" description="Basic and acidic residues" evidence="18">
    <location>
        <begin position="404"/>
        <end position="417"/>
    </location>
</feature>
<keyword evidence="8" id="KW-0963">Cytoplasm</keyword>
<feature type="compositionally biased region" description="Polar residues" evidence="18">
    <location>
        <begin position="205"/>
        <end position="218"/>
    </location>
</feature>
<proteinExistence type="inferred from homology"/>
<accession>A0A0N4WM61</accession>
<feature type="compositionally biased region" description="Basic and acidic residues" evidence="18">
    <location>
        <begin position="15"/>
        <end position="42"/>
    </location>
</feature>
<evidence type="ECO:0000256" key="18">
    <source>
        <dbReference type="SAM" id="MobiDB-lite"/>
    </source>
</evidence>
<evidence type="ECO:0000313" key="20">
    <source>
        <dbReference type="EMBL" id="VDO45203.1"/>
    </source>
</evidence>
<dbReference type="WBParaSite" id="HPLM_0001227801-mRNA-1">
    <property type="protein sequence ID" value="HPLM_0001227801-mRNA-1"/>
    <property type="gene ID" value="HPLM_0001227801"/>
</dbReference>
<keyword evidence="21" id="KW-1185">Reference proteome</keyword>
<dbReference type="GO" id="GO:0030425">
    <property type="term" value="C:dendrite"/>
    <property type="evidence" value="ECO:0007669"/>
    <property type="project" value="UniProtKB-SubCell"/>
</dbReference>
<feature type="compositionally biased region" description="Basic and acidic residues" evidence="18">
    <location>
        <begin position="72"/>
        <end position="84"/>
    </location>
</feature>
<dbReference type="GO" id="GO:0006417">
    <property type="term" value="P:regulation of translation"/>
    <property type="evidence" value="ECO:0007669"/>
    <property type="project" value="UniProtKB-KW"/>
</dbReference>
<dbReference type="GO" id="GO:0008380">
    <property type="term" value="P:RNA splicing"/>
    <property type="evidence" value="ECO:0007669"/>
    <property type="project" value="UniProtKB-KW"/>
</dbReference>
<evidence type="ECO:0000256" key="4">
    <source>
        <dbReference type="ARBA" id="ARBA00004556"/>
    </source>
</evidence>
<dbReference type="PANTHER" id="PTHR13434">
    <property type="entry name" value="PROTEIN CASC3"/>
    <property type="match status" value="1"/>
</dbReference>
<feature type="compositionally biased region" description="Basic and acidic residues" evidence="18">
    <location>
        <begin position="290"/>
        <end position="325"/>
    </location>
</feature>
<evidence type="ECO:0000256" key="6">
    <source>
        <dbReference type="ARBA" id="ARBA00019964"/>
    </source>
</evidence>
<evidence type="ECO:0000256" key="7">
    <source>
        <dbReference type="ARBA" id="ARBA00022448"/>
    </source>
</evidence>
<dbReference type="Pfam" id="PF09405">
    <property type="entry name" value="Btz"/>
    <property type="match status" value="1"/>
</dbReference>
<evidence type="ECO:0000256" key="15">
    <source>
        <dbReference type="ARBA" id="ARBA00023187"/>
    </source>
</evidence>
<dbReference type="EMBL" id="UZAF01017813">
    <property type="protein sequence ID" value="VDO45203.1"/>
    <property type="molecule type" value="Genomic_DNA"/>
</dbReference>
<evidence type="ECO:0000256" key="17">
    <source>
        <dbReference type="ARBA" id="ARBA00023273"/>
    </source>
</evidence>
<dbReference type="AlphaFoldDB" id="A0A0N4WM61"/>
<evidence type="ECO:0000256" key="10">
    <source>
        <dbReference type="ARBA" id="ARBA00022728"/>
    </source>
</evidence>
<evidence type="ECO:0000259" key="19">
    <source>
        <dbReference type="SMART" id="SM01044"/>
    </source>
</evidence>
<feature type="domain" description="Btz" evidence="19">
    <location>
        <begin position="52"/>
        <end position="158"/>
    </location>
</feature>
<organism evidence="22">
    <name type="scientific">Haemonchus placei</name>
    <name type="common">Barber's pole worm</name>
    <dbReference type="NCBI Taxonomy" id="6290"/>
    <lineage>
        <taxon>Eukaryota</taxon>
        <taxon>Metazoa</taxon>
        <taxon>Ecdysozoa</taxon>
        <taxon>Nematoda</taxon>
        <taxon>Chromadorea</taxon>
        <taxon>Rhabditida</taxon>
        <taxon>Rhabditina</taxon>
        <taxon>Rhabditomorpha</taxon>
        <taxon>Strongyloidea</taxon>
        <taxon>Trichostrongylidae</taxon>
        <taxon>Haemonchus</taxon>
    </lineage>
</organism>
<evidence type="ECO:0000256" key="12">
    <source>
        <dbReference type="ARBA" id="ARBA00022845"/>
    </source>
</evidence>
<evidence type="ECO:0000256" key="2">
    <source>
        <dbReference type="ARBA" id="ARBA00004279"/>
    </source>
</evidence>
<keyword evidence="12" id="KW-0810">Translation regulation</keyword>
<keyword evidence="13" id="KW-0694">RNA-binding</keyword>
<keyword evidence="16" id="KW-0539">Nucleus</keyword>
<protein>
    <recommendedName>
        <fullName evidence="6">Protein CASC3</fullName>
    </recommendedName>
</protein>
<evidence type="ECO:0000256" key="3">
    <source>
        <dbReference type="ARBA" id="ARBA00004324"/>
    </source>
</evidence>
<reference evidence="22" key="1">
    <citation type="submission" date="2016-04" db="UniProtKB">
        <authorList>
            <consortium name="WormBaseParasite"/>
        </authorList>
    </citation>
    <scope>IDENTIFICATION</scope>
</reference>
<dbReference type="InterPro" id="IPR028544">
    <property type="entry name" value="CASC3"/>
</dbReference>
<evidence type="ECO:0000256" key="8">
    <source>
        <dbReference type="ARBA" id="ARBA00022490"/>
    </source>
</evidence>
<dbReference type="GO" id="GO:0035145">
    <property type="term" value="C:exon-exon junction complex"/>
    <property type="evidence" value="ECO:0007669"/>
    <property type="project" value="InterPro"/>
</dbReference>
<evidence type="ECO:0000256" key="16">
    <source>
        <dbReference type="ARBA" id="ARBA00023242"/>
    </source>
</evidence>
<comment type="similarity">
    <text evidence="5">Belongs to the CASC3 family.</text>
</comment>
<feature type="compositionally biased region" description="Basic and acidic residues" evidence="18">
    <location>
        <begin position="54"/>
        <end position="65"/>
    </location>
</feature>
<keyword evidence="15" id="KW-0508">mRNA splicing</keyword>
<keyword evidence="7" id="KW-0813">Transport</keyword>
<dbReference type="GO" id="GO:0016607">
    <property type="term" value="C:nuclear speck"/>
    <property type="evidence" value="ECO:0007669"/>
    <property type="project" value="UniProtKB-SubCell"/>
</dbReference>
<keyword evidence="11" id="KW-0509">mRNA transport</keyword>
<dbReference type="GO" id="GO:0048471">
    <property type="term" value="C:perinuclear region of cytoplasm"/>
    <property type="evidence" value="ECO:0007669"/>
    <property type="project" value="UniProtKB-SubCell"/>
</dbReference>
<feature type="compositionally biased region" description="Basic and acidic residues" evidence="18">
    <location>
        <begin position="116"/>
        <end position="137"/>
    </location>
</feature>
<comment type="subcellular location">
    <subcellularLocation>
        <location evidence="2">Cell projection</location>
        <location evidence="2">Dendrite</location>
    </subcellularLocation>
    <subcellularLocation>
        <location evidence="1">Cytoplasm</location>
        <location evidence="1">Stress granule</location>
    </subcellularLocation>
    <subcellularLocation>
        <location evidence="4">Cytoplasm</location>
        <location evidence="4">Perinuclear region</location>
    </subcellularLocation>
    <subcellularLocation>
        <location evidence="3">Nucleus speckle</location>
    </subcellularLocation>
</comment>
<feature type="region of interest" description="Disordered" evidence="18">
    <location>
        <begin position="400"/>
        <end position="511"/>
    </location>
</feature>
<dbReference type="SMART" id="SM01044">
    <property type="entry name" value="Btz"/>
    <property type="match status" value="1"/>
</dbReference>
<feature type="compositionally biased region" description="Basic and acidic residues" evidence="18">
    <location>
        <begin position="260"/>
        <end position="276"/>
    </location>
</feature>
<dbReference type="GO" id="GO:0051028">
    <property type="term" value="P:mRNA transport"/>
    <property type="evidence" value="ECO:0007669"/>
    <property type="project" value="UniProtKB-KW"/>
</dbReference>
<reference evidence="20 21" key="2">
    <citation type="submission" date="2018-11" db="EMBL/GenBank/DDBJ databases">
        <authorList>
            <consortium name="Pathogen Informatics"/>
        </authorList>
    </citation>
    <scope>NUCLEOTIDE SEQUENCE [LARGE SCALE GENOMIC DNA]</scope>
    <source>
        <strain evidence="20 21">MHpl1</strain>
    </source>
</reference>
<dbReference type="GO" id="GO:0010494">
    <property type="term" value="C:cytoplasmic stress granule"/>
    <property type="evidence" value="ECO:0007669"/>
    <property type="project" value="UniProtKB-SubCell"/>
</dbReference>
<feature type="compositionally biased region" description="Basic and acidic residues" evidence="18">
    <location>
        <begin position="219"/>
        <end position="246"/>
    </location>
</feature>
<keyword evidence="17" id="KW-0966">Cell projection</keyword>
<evidence type="ECO:0000256" key="5">
    <source>
        <dbReference type="ARBA" id="ARBA00009548"/>
    </source>
</evidence>
<keyword evidence="10" id="KW-0747">Spliceosome</keyword>
<evidence type="ECO:0000256" key="13">
    <source>
        <dbReference type="ARBA" id="ARBA00022884"/>
    </source>
</evidence>
<evidence type="ECO:0000256" key="9">
    <source>
        <dbReference type="ARBA" id="ARBA00022664"/>
    </source>
</evidence>
<evidence type="ECO:0000256" key="11">
    <source>
        <dbReference type="ARBA" id="ARBA00022816"/>
    </source>
</evidence>
<dbReference type="GO" id="GO:0006397">
    <property type="term" value="P:mRNA processing"/>
    <property type="evidence" value="ECO:0007669"/>
    <property type="project" value="UniProtKB-KW"/>
</dbReference>
<evidence type="ECO:0000256" key="14">
    <source>
        <dbReference type="ARBA" id="ARBA00023161"/>
    </source>
</evidence>
<gene>
    <name evidence="20" type="ORF">HPLM_LOCUS12270</name>
</gene>
<feature type="region of interest" description="Disordered" evidence="18">
    <location>
        <begin position="1"/>
        <end position="325"/>
    </location>
</feature>
<feature type="compositionally biased region" description="Low complexity" evidence="18">
    <location>
        <begin position="277"/>
        <end position="286"/>
    </location>
</feature>
<evidence type="ECO:0000313" key="21">
    <source>
        <dbReference type="Proteomes" id="UP000268014"/>
    </source>
</evidence>
<feature type="compositionally biased region" description="Pro residues" evidence="18">
    <location>
        <begin position="486"/>
        <end position="502"/>
    </location>
</feature>
<feature type="compositionally biased region" description="Gly residues" evidence="18">
    <location>
        <begin position="439"/>
        <end position="452"/>
    </location>
</feature>
<feature type="compositionally biased region" description="Basic and acidic residues" evidence="18">
    <location>
        <begin position="151"/>
        <end position="180"/>
    </location>
</feature>
<sequence>MSEEATSAPPVTTENGEKSAEDETTKKEDETTQKMSEIKISEAAEGEGGEPAEAEARENGDDGFHTPEATDEGTKEVADGSVKLDDDEIEDNPAYIPRKGRYYMHDSRDADEEVEEEKKISRADGTWKHDRFDERWQRPKTKKQIMTRYGFDIREGETQEEAEQRKRSEDGKKEAVRDGEPTGVKRRLKREVRQKPRQRTERTNETVSKQPTRRSGTQKPERQTAEEKSSQGNSDERVANERRVNNDDDDDLHVGQRRQVRPEHRRDRNERVDVRVVRNVRGSRGSMGVHRMDRHQPLRERHDKDREADTDRYRKDRHVEERGYENHRRGAMRGAVRGGFLHFQLVSSNLDSCYPCLFFFSPLLTLPQLSFLFIFSPIPFSAGNSYGASRGLSMRTITASARSGEVREPTYQRDEVPPQRNAGYSPRALDSGSYYDTRGGYGTRGGYAGRSRGGLPQSPRGTYAEPYPPRGFTGPKRYSEQRGEILPPPAPITVPPPLPPPQHNFSIPRQPTDVVYFDPTQQPSRQPLPPREKKIIEIVPPSK</sequence>
<name>A0A0N4WM61_HAEPC</name>
<dbReference type="GO" id="GO:0005681">
    <property type="term" value="C:spliceosomal complex"/>
    <property type="evidence" value="ECO:0007669"/>
    <property type="project" value="UniProtKB-KW"/>
</dbReference>
<dbReference type="InterPro" id="IPR018545">
    <property type="entry name" value="Btz_dom"/>
</dbReference>
<dbReference type="OrthoDB" id="657902at2759"/>
<dbReference type="GO" id="GO:0000184">
    <property type="term" value="P:nuclear-transcribed mRNA catabolic process, nonsense-mediated decay"/>
    <property type="evidence" value="ECO:0007669"/>
    <property type="project" value="UniProtKB-KW"/>
</dbReference>
<feature type="compositionally biased region" description="Basic and acidic residues" evidence="18">
    <location>
        <begin position="191"/>
        <end position="204"/>
    </location>
</feature>
<keyword evidence="9" id="KW-0507">mRNA processing</keyword>
<dbReference type="STRING" id="6290.A0A0N4WM61"/>
<evidence type="ECO:0000313" key="22">
    <source>
        <dbReference type="WBParaSite" id="HPLM_0001227801-mRNA-1"/>
    </source>
</evidence>
<dbReference type="PANTHER" id="PTHR13434:SF0">
    <property type="entry name" value="PROTEIN CASC3"/>
    <property type="match status" value="1"/>
</dbReference>
<dbReference type="OMA" id="FQRPKTK"/>
<keyword evidence="14" id="KW-0866">Nonsense-mediated mRNA decay</keyword>
<feature type="compositionally biased region" description="Acidic residues" evidence="18">
    <location>
        <begin position="44"/>
        <end position="53"/>
    </location>
</feature>
<evidence type="ECO:0000256" key="1">
    <source>
        <dbReference type="ARBA" id="ARBA00004210"/>
    </source>
</evidence>